<dbReference type="Gene3D" id="2.60.40.10">
    <property type="entry name" value="Immunoglobulins"/>
    <property type="match status" value="3"/>
</dbReference>
<dbReference type="GO" id="GO:0005929">
    <property type="term" value="C:cilium"/>
    <property type="evidence" value="ECO:0007669"/>
    <property type="project" value="TreeGrafter"/>
</dbReference>
<dbReference type="GO" id="GO:0060271">
    <property type="term" value="P:cilium assembly"/>
    <property type="evidence" value="ECO:0007669"/>
    <property type="project" value="TreeGrafter"/>
</dbReference>
<dbReference type="EMBL" id="QDEB01082317">
    <property type="protein sequence ID" value="RZC34177.1"/>
    <property type="molecule type" value="Genomic_DNA"/>
</dbReference>
<evidence type="ECO:0000259" key="2">
    <source>
        <dbReference type="Pfam" id="PF24529"/>
    </source>
</evidence>
<organism evidence="3 4">
    <name type="scientific">Asbolus verrucosus</name>
    <name type="common">Desert ironclad beetle</name>
    <dbReference type="NCBI Taxonomy" id="1661398"/>
    <lineage>
        <taxon>Eukaryota</taxon>
        <taxon>Metazoa</taxon>
        <taxon>Ecdysozoa</taxon>
        <taxon>Arthropoda</taxon>
        <taxon>Hexapoda</taxon>
        <taxon>Insecta</taxon>
        <taxon>Pterygota</taxon>
        <taxon>Neoptera</taxon>
        <taxon>Endopterygota</taxon>
        <taxon>Coleoptera</taxon>
        <taxon>Polyphaga</taxon>
        <taxon>Cucujiformia</taxon>
        <taxon>Tenebrionidae</taxon>
        <taxon>Pimeliinae</taxon>
        <taxon>Asbolus</taxon>
    </lineage>
</organism>
<evidence type="ECO:0000313" key="4">
    <source>
        <dbReference type="Proteomes" id="UP000292052"/>
    </source>
</evidence>
<feature type="coiled-coil region" evidence="1">
    <location>
        <begin position="1281"/>
        <end position="1308"/>
    </location>
</feature>
<comment type="caution">
    <text evidence="3">The sequence shown here is derived from an EMBL/GenBank/DDBJ whole genome shotgun (WGS) entry which is preliminary data.</text>
</comment>
<proteinExistence type="predicted"/>
<dbReference type="Proteomes" id="UP000292052">
    <property type="component" value="Unassembled WGS sequence"/>
</dbReference>
<keyword evidence="4" id="KW-1185">Reference proteome</keyword>
<keyword evidence="1" id="KW-0175">Coiled coil</keyword>
<accession>A0A482VP83</accession>
<dbReference type="InterPro" id="IPR056343">
    <property type="entry name" value="CFAP47_dom"/>
</dbReference>
<feature type="non-terminal residue" evidence="3">
    <location>
        <position position="1"/>
    </location>
</feature>
<gene>
    <name evidence="3" type="ORF">BDFB_008538</name>
</gene>
<name>A0A482VP83_ASBVE</name>
<protein>
    <recommendedName>
        <fullName evidence="2">Cilia- and flagella-associated protein 47 domain-containing protein</fullName>
    </recommendedName>
</protein>
<reference evidence="3 4" key="1">
    <citation type="submission" date="2017-03" db="EMBL/GenBank/DDBJ databases">
        <title>Genome of the blue death feigning beetle - Asbolus verrucosus.</title>
        <authorList>
            <person name="Rider S.D."/>
        </authorList>
    </citation>
    <scope>NUCLEOTIDE SEQUENCE [LARGE SCALE GENOMIC DNA]</scope>
    <source>
        <strain evidence="3">Butters</strain>
        <tissue evidence="3">Head and leg muscle</tissue>
    </source>
</reference>
<evidence type="ECO:0000256" key="1">
    <source>
        <dbReference type="SAM" id="Coils"/>
    </source>
</evidence>
<feature type="non-terminal residue" evidence="3">
    <location>
        <position position="1785"/>
    </location>
</feature>
<dbReference type="PANTHER" id="PTHR45912">
    <property type="entry name" value="CILIA- AND FLAGELLA-ASSOCIATED PROTEIN 47"/>
    <property type="match status" value="1"/>
</dbReference>
<dbReference type="STRING" id="1661398.A0A482VP83"/>
<sequence>AKSSVALRVELVGWKEGDFLEEFWIKSVPPQRVVICGTFILPRLLVRKFISGLDFTLMEFKPTYFGSSSTKPLVIKNSSSSHSMFCVMAEIKGVIVPLEEAKQIDEKFKNFTIKPSDGRMAPDKGSVIQITFTPVKNVNKEKYYAACFLRVIRIDCRDVNDNDFNKYPISRDTVMNIASISQENISVEDTYSYRETIASIDIETTHLSFEHGIGVCLYGEKEQAGVILRPSFITLDDMILNETYDRVLHIENRSKCLPISVQYDKAASIIITPNHFVLEPCESREVKITIRSSRLGTISKKITFSLLAPDYPGDKVIIRKVGSASLKFYFKINSMMRKTRLEQCLLCYDLPLKKTRENAQVFTGILDYELTNTKLLQRQEVMCQNPPPEPKKIISFSKFYPLTPKQLYNIKITPKSKKLKKCAFQIAAFTSVTEHFLIQNLNPFPIRVLLKSSKACIVFLHDSRYVIHGREKKKIPFIFSTTTIGRYYVNINVLINDSALYVVAVVARVVPKTLKLESTTIDFTESDGHYKFFNLINGLNAYTTFSWDIPKGCFKIFPAEGGIKAESFLTSVVMYYPDPSQPNVTECTLTSESGQKKIVQLSYKRRKPSVVFDTYSIDLGVIPLNISIRKKLIMKNQKNFQVSYNLPEGIPVPGISIEPKDGILSGQDSQVFIISICLSVVIEFSTNITFAINEEDEIKIELKGIVDYPRFVLSPDTLYFRKIAPYSFDTLAFKVKNLSKCESYMTFPMADFPEFSITEYEENQFPHQKKIVLQPEEAKVFFLHFHPNYVSTYTFSLPYVINDIFGPTHLNSNQTLNPHYFLQENQSIYEHVDGVTIIKNLPKNLPVIRINCCAFEKFLEFSSLNINLIYFGEGHYNNLINTDFEIINTSNDTVRVCIRIDDLVLPFTLTLKSEKQIEYYDVSYMMQLEPGEKIVFVVGFQPSDLGEYSVKLPIFLRHYYDNKIFNYLNLKGVYKRPTIIPSSDCFDFAPIPVKIKNEYHLTLHMQNHFKNCEVTNETDLNGLCTIFETGRRANPGESYLKILLTYTAMKPNCFDTRLYFRCSCNSSCAITGDTVECELSSTSILCPKNLTVVVNKNITTYPCFPNDNDNSDYACYMRRLQKTLESWIYSQGFYLKSYYKIPEGFTYYCRIIEPKRKIPYASSKKPKPAELPLLQLIMNLVGREVRNSIITGQLESDDELEALTYTYKAYVGILSFFQGFKLYLPHVSAKLLLNYEQYCLYEKVKNFNNDPPMDKQTFYSYSKQCWIDLILQIIKTFFLYRIIENEELEEEEGEKGKVEEEHAQRNERSFSEVSGLFPDEDSQCKITFYGVHEKRLITWLEMCYEEVRFSLWNEITGIPPPKELIFFDDDLHDGLILGAVLGKYCPYIKHLIKTMYINPERPEETFHNACTLVKTWKLLRLSYDISPFAVQAGSMVEMLLLVTYLYNVLPSCYPQDTITIQAPLTQTNHAVIELQNLGQSTIVYQVVFFGNDNKLFRIAKDTISISPGKKKLIKITYHAKFVATAKATVLFSGETPGQKYSKSVAVDLVGIADVSHTCMDIALTVNLYKPCEVTLNVESPFKVKTAYSLLIGYQAPSSSTNKLYSWEEIKRIKIIRECIMQSDVYEFDENGMRTTKPIICCLEPGPRQLTLYYTNPEVGDWGVQITLTGKVTNDNFESIYVVLPDNYENLICRCKNGPDVTKNCPQLLNIKIPAKNNLLWDARKALMLQQIIDEPVEYDVVLAKNSPFVTMKSIVIEDVSSEDYVYLPIHPIKNLLEIESSILRL</sequence>
<feature type="domain" description="Cilia- and flagella-associated protein 47" evidence="2">
    <location>
        <begin position="1172"/>
        <end position="1282"/>
    </location>
</feature>
<dbReference type="InterPro" id="IPR013783">
    <property type="entry name" value="Ig-like_fold"/>
</dbReference>
<dbReference type="OrthoDB" id="6147874at2759"/>
<evidence type="ECO:0000313" key="3">
    <source>
        <dbReference type="EMBL" id="RZC34177.1"/>
    </source>
</evidence>
<dbReference type="PANTHER" id="PTHR45912:SF3">
    <property type="entry name" value="CILIA- AND FLAGELLA-ASSOCIATED PROTEIN 47"/>
    <property type="match status" value="1"/>
</dbReference>
<dbReference type="Pfam" id="PF24529">
    <property type="entry name" value="CFAP47"/>
    <property type="match status" value="1"/>
</dbReference>